<evidence type="ECO:0000313" key="3">
    <source>
        <dbReference type="Proteomes" id="UP001152321"/>
    </source>
</evidence>
<keyword evidence="1" id="KW-0732">Signal</keyword>
<organism evidence="2 3">
    <name type="scientific">Bdellovibrio svalbardensis</name>
    <dbReference type="NCBI Taxonomy" id="2972972"/>
    <lineage>
        <taxon>Bacteria</taxon>
        <taxon>Pseudomonadati</taxon>
        <taxon>Bdellovibrionota</taxon>
        <taxon>Bdellovibrionia</taxon>
        <taxon>Bdellovibrionales</taxon>
        <taxon>Pseudobdellovibrionaceae</taxon>
        <taxon>Bdellovibrio</taxon>
    </lineage>
</organism>
<comment type="caution">
    <text evidence="2">The sequence shown here is derived from an EMBL/GenBank/DDBJ whole genome shotgun (WGS) entry which is preliminary data.</text>
</comment>
<gene>
    <name evidence="2" type="ORF">NWE73_03895</name>
</gene>
<accession>A0ABT6DG89</accession>
<keyword evidence="3" id="KW-1185">Reference proteome</keyword>
<dbReference type="Proteomes" id="UP001152321">
    <property type="component" value="Unassembled WGS sequence"/>
</dbReference>
<evidence type="ECO:0000256" key="1">
    <source>
        <dbReference type="SAM" id="SignalP"/>
    </source>
</evidence>
<dbReference type="EMBL" id="JANRMI010000001">
    <property type="protein sequence ID" value="MDG0815492.1"/>
    <property type="molecule type" value="Genomic_DNA"/>
</dbReference>
<reference evidence="2" key="1">
    <citation type="submission" date="2022-08" db="EMBL/GenBank/DDBJ databases">
        <title>Novel Bdellovibrio Species Isolated from Svalbard: Designation Bdellovibrio svalbardensis.</title>
        <authorList>
            <person name="Mitchell R.J."/>
            <person name="Choi S.Y."/>
        </authorList>
    </citation>
    <scope>NUCLEOTIDE SEQUENCE</scope>
    <source>
        <strain evidence="2">PAP01</strain>
    </source>
</reference>
<feature type="chain" id="PRO_5045722428" description="Lipoprotein" evidence="1">
    <location>
        <begin position="21"/>
        <end position="97"/>
    </location>
</feature>
<evidence type="ECO:0000313" key="2">
    <source>
        <dbReference type="EMBL" id="MDG0815492.1"/>
    </source>
</evidence>
<name>A0ABT6DG89_9BACT</name>
<feature type="signal peptide" evidence="1">
    <location>
        <begin position="1"/>
        <end position="20"/>
    </location>
</feature>
<sequence length="97" mass="9874">MKKLLFLALMAVTTAGCSMDASLESLTKNIPALKFQDPAKTTGLVSGSTQTGTASGGGGATYHVQSSVGNYMSGIEQTTSDGSYKVYSSVQGAIVSN</sequence>
<evidence type="ECO:0008006" key="4">
    <source>
        <dbReference type="Google" id="ProtNLM"/>
    </source>
</evidence>
<protein>
    <recommendedName>
        <fullName evidence="4">Lipoprotein</fullName>
    </recommendedName>
</protein>
<dbReference type="RefSeq" id="WP_277576967.1">
    <property type="nucleotide sequence ID" value="NZ_JANRMI010000001.1"/>
</dbReference>
<proteinExistence type="predicted"/>
<dbReference type="PROSITE" id="PS51257">
    <property type="entry name" value="PROKAR_LIPOPROTEIN"/>
    <property type="match status" value="1"/>
</dbReference>